<dbReference type="Proteomes" id="UP001549055">
    <property type="component" value="Unassembled WGS sequence"/>
</dbReference>
<dbReference type="RefSeq" id="WP_222346813.1">
    <property type="nucleotide sequence ID" value="NZ_JBEPMK010000002.1"/>
</dbReference>
<feature type="signal peptide" evidence="1">
    <location>
        <begin position="1"/>
        <end position="24"/>
    </location>
</feature>
<evidence type="ECO:0000256" key="1">
    <source>
        <dbReference type="SAM" id="SignalP"/>
    </source>
</evidence>
<gene>
    <name evidence="2" type="ORF">ABID27_000727</name>
</gene>
<sequence length="201" mass="21628">MKRFFKTILLFTALSGVVTPFIQASTIYANENTNADGVTVSSVENNYSYEDEKLFDDGTLILGNEEFEVLSAIENIPDEVIASGSERINQYFHEKGITRIRVSDKIRQKRGTVGCISAVGIALVVNLTPAKIAKAKSALKALGGAANFVYKTVGLYNKFKATRAKLAAAQAAVSAAAANVGGREILLELFSLGSVYSECFE</sequence>
<keyword evidence="3" id="KW-1185">Reference proteome</keyword>
<reference evidence="2 3" key="1">
    <citation type="submission" date="2024-06" db="EMBL/GenBank/DDBJ databases">
        <title>Genomic Encyclopedia of Type Strains, Phase IV (KMG-IV): sequencing the most valuable type-strain genomes for metagenomic binning, comparative biology and taxonomic classification.</title>
        <authorList>
            <person name="Goeker M."/>
        </authorList>
    </citation>
    <scope>NUCLEOTIDE SEQUENCE [LARGE SCALE GENOMIC DNA]</scope>
    <source>
        <strain evidence="2 3">DSM 15349</strain>
    </source>
</reference>
<feature type="chain" id="PRO_5045375019" evidence="1">
    <location>
        <begin position="25"/>
        <end position="201"/>
    </location>
</feature>
<evidence type="ECO:0000313" key="3">
    <source>
        <dbReference type="Proteomes" id="UP001549055"/>
    </source>
</evidence>
<proteinExistence type="predicted"/>
<name>A0ABV2JL59_9STRE</name>
<dbReference type="EMBL" id="JBEPMK010000002">
    <property type="protein sequence ID" value="MET3644105.1"/>
    <property type="molecule type" value="Genomic_DNA"/>
</dbReference>
<evidence type="ECO:0000313" key="2">
    <source>
        <dbReference type="EMBL" id="MET3644105.1"/>
    </source>
</evidence>
<accession>A0ABV2JL59</accession>
<protein>
    <submittedName>
        <fullName evidence="2">Uncharacterized protein</fullName>
    </submittedName>
</protein>
<comment type="caution">
    <text evidence="2">The sequence shown here is derived from an EMBL/GenBank/DDBJ whole genome shotgun (WGS) entry which is preliminary data.</text>
</comment>
<keyword evidence="1" id="KW-0732">Signal</keyword>
<organism evidence="2 3">
    <name type="scientific">Streptococcus gallinaceus</name>
    <dbReference type="NCBI Taxonomy" id="165758"/>
    <lineage>
        <taxon>Bacteria</taxon>
        <taxon>Bacillati</taxon>
        <taxon>Bacillota</taxon>
        <taxon>Bacilli</taxon>
        <taxon>Lactobacillales</taxon>
        <taxon>Streptococcaceae</taxon>
        <taxon>Streptococcus</taxon>
    </lineage>
</organism>